<reference evidence="2" key="1">
    <citation type="submission" date="2022-07" db="EMBL/GenBank/DDBJ databases">
        <authorList>
            <person name="Macas J."/>
            <person name="Novak P."/>
            <person name="Neumann P."/>
        </authorList>
    </citation>
    <scope>NUCLEOTIDE SEQUENCE</scope>
</reference>
<evidence type="ECO:0000313" key="3">
    <source>
        <dbReference type="Proteomes" id="UP001152523"/>
    </source>
</evidence>
<dbReference type="EMBL" id="CAMAPF010000113">
    <property type="protein sequence ID" value="CAH9101767.1"/>
    <property type="molecule type" value="Genomic_DNA"/>
</dbReference>
<keyword evidence="3" id="KW-1185">Reference proteome</keyword>
<sequence>MPEERHPSGPQSDRRRRGLHSGGGHD</sequence>
<name>A0AAV0DM78_9ASTE</name>
<dbReference type="Proteomes" id="UP001152523">
    <property type="component" value="Unassembled WGS sequence"/>
</dbReference>
<evidence type="ECO:0000313" key="2">
    <source>
        <dbReference type="EMBL" id="CAH9101767.1"/>
    </source>
</evidence>
<comment type="caution">
    <text evidence="2">The sequence shown here is derived from an EMBL/GenBank/DDBJ whole genome shotgun (WGS) entry which is preliminary data.</text>
</comment>
<accession>A0AAV0DM78</accession>
<evidence type="ECO:0000256" key="1">
    <source>
        <dbReference type="SAM" id="MobiDB-lite"/>
    </source>
</evidence>
<dbReference type="AlphaFoldDB" id="A0AAV0DM78"/>
<protein>
    <submittedName>
        <fullName evidence="2">Uncharacterized protein</fullName>
    </submittedName>
</protein>
<proteinExistence type="predicted"/>
<organism evidence="2 3">
    <name type="scientific">Cuscuta epithymum</name>
    <dbReference type="NCBI Taxonomy" id="186058"/>
    <lineage>
        <taxon>Eukaryota</taxon>
        <taxon>Viridiplantae</taxon>
        <taxon>Streptophyta</taxon>
        <taxon>Embryophyta</taxon>
        <taxon>Tracheophyta</taxon>
        <taxon>Spermatophyta</taxon>
        <taxon>Magnoliopsida</taxon>
        <taxon>eudicotyledons</taxon>
        <taxon>Gunneridae</taxon>
        <taxon>Pentapetalae</taxon>
        <taxon>asterids</taxon>
        <taxon>lamiids</taxon>
        <taxon>Solanales</taxon>
        <taxon>Convolvulaceae</taxon>
        <taxon>Cuscuteae</taxon>
        <taxon>Cuscuta</taxon>
        <taxon>Cuscuta subgen. Cuscuta</taxon>
    </lineage>
</organism>
<feature type="region of interest" description="Disordered" evidence="1">
    <location>
        <begin position="1"/>
        <end position="26"/>
    </location>
</feature>
<gene>
    <name evidence="2" type="ORF">CEPIT_LOCUS15718</name>
</gene>